<protein>
    <submittedName>
        <fullName evidence="3">CAAX protease self-immunity</fullName>
    </submittedName>
</protein>
<keyword evidence="1" id="KW-0812">Transmembrane</keyword>
<feature type="transmembrane region" description="Helical" evidence="1">
    <location>
        <begin position="81"/>
        <end position="104"/>
    </location>
</feature>
<organism evidence="3 4">
    <name type="scientific">Tangfeifania diversioriginum</name>
    <dbReference type="NCBI Taxonomy" id="1168035"/>
    <lineage>
        <taxon>Bacteria</taxon>
        <taxon>Pseudomonadati</taxon>
        <taxon>Bacteroidota</taxon>
        <taxon>Bacteroidia</taxon>
        <taxon>Marinilabiliales</taxon>
        <taxon>Prolixibacteraceae</taxon>
        <taxon>Tangfeifania</taxon>
    </lineage>
</organism>
<sequence>MINKHLKLFPYLFQLIFLTSTIGGIGYILAKYLLKVTNENLILLIFIGFEFLGVAIFACMNRRITIICLNYLKLRKKQLELFLKNFLFISLAFSFISIISYQLGIIRIQDIIEINYFNILLYFSLALAVAICEEILFRGFIALYINLIINKKAALFVSSLLFASSHVQYNSIFPFVTAMLAGVIFALLTFKYRSLLPAIGFHLGWNFSYFLFDDVFLVELEMKVWGELFEVPQIILLSFVLVYLIYYIRYNHMKFKPLRR</sequence>
<evidence type="ECO:0000313" key="4">
    <source>
        <dbReference type="Proteomes" id="UP000184050"/>
    </source>
</evidence>
<feature type="transmembrane region" description="Helical" evidence="1">
    <location>
        <begin position="195"/>
        <end position="212"/>
    </location>
</feature>
<dbReference type="GO" id="GO:0080120">
    <property type="term" value="P:CAAX-box protein maturation"/>
    <property type="evidence" value="ECO:0007669"/>
    <property type="project" value="UniProtKB-ARBA"/>
</dbReference>
<proteinExistence type="predicted"/>
<dbReference type="OrthoDB" id="324900at2"/>
<reference evidence="3 4" key="1">
    <citation type="submission" date="2016-11" db="EMBL/GenBank/DDBJ databases">
        <authorList>
            <person name="Jaros S."/>
            <person name="Januszkiewicz K."/>
            <person name="Wedrychowicz H."/>
        </authorList>
    </citation>
    <scope>NUCLEOTIDE SEQUENCE [LARGE SCALE GENOMIC DNA]</scope>
    <source>
        <strain evidence="3 4">DSM 27063</strain>
    </source>
</reference>
<dbReference type="GO" id="GO:0006508">
    <property type="term" value="P:proteolysis"/>
    <property type="evidence" value="ECO:0007669"/>
    <property type="project" value="UniProtKB-KW"/>
</dbReference>
<dbReference type="GO" id="GO:0004175">
    <property type="term" value="F:endopeptidase activity"/>
    <property type="evidence" value="ECO:0007669"/>
    <property type="project" value="UniProtKB-ARBA"/>
</dbReference>
<dbReference type="InterPro" id="IPR003675">
    <property type="entry name" value="Rce1/LyrA-like_dom"/>
</dbReference>
<feature type="transmembrane region" description="Helical" evidence="1">
    <location>
        <begin position="143"/>
        <end position="163"/>
    </location>
</feature>
<feature type="transmembrane region" description="Helical" evidence="1">
    <location>
        <begin position="169"/>
        <end position="188"/>
    </location>
</feature>
<dbReference type="PANTHER" id="PTHR39430:SF1">
    <property type="entry name" value="PROTEASE"/>
    <property type="match status" value="1"/>
</dbReference>
<feature type="transmembrane region" description="Helical" evidence="1">
    <location>
        <begin position="40"/>
        <end position="60"/>
    </location>
</feature>
<feature type="transmembrane region" description="Helical" evidence="1">
    <location>
        <begin position="116"/>
        <end position="136"/>
    </location>
</feature>
<feature type="domain" description="CAAX prenyl protease 2/Lysostaphin resistance protein A-like" evidence="2">
    <location>
        <begin position="118"/>
        <end position="207"/>
    </location>
</feature>
<keyword evidence="4" id="KW-1185">Reference proteome</keyword>
<accession>A0A1M6P7G1</accession>
<evidence type="ECO:0000313" key="3">
    <source>
        <dbReference type="EMBL" id="SHK03884.1"/>
    </source>
</evidence>
<dbReference type="Proteomes" id="UP000184050">
    <property type="component" value="Unassembled WGS sequence"/>
</dbReference>
<dbReference type="RefSeq" id="WP_073173920.1">
    <property type="nucleotide sequence ID" value="NZ_FQZE01000053.1"/>
</dbReference>
<evidence type="ECO:0000256" key="1">
    <source>
        <dbReference type="SAM" id="Phobius"/>
    </source>
</evidence>
<evidence type="ECO:0000259" key="2">
    <source>
        <dbReference type="Pfam" id="PF02517"/>
    </source>
</evidence>
<keyword evidence="3" id="KW-0378">Hydrolase</keyword>
<gene>
    <name evidence="3" type="ORF">SAMN05444280_15314</name>
</gene>
<name>A0A1M6P7G1_9BACT</name>
<keyword evidence="3" id="KW-0645">Protease</keyword>
<keyword evidence="1" id="KW-0472">Membrane</keyword>
<feature type="transmembrane region" description="Helical" evidence="1">
    <location>
        <begin position="12"/>
        <end position="34"/>
    </location>
</feature>
<dbReference type="PANTHER" id="PTHR39430">
    <property type="entry name" value="MEMBRANE-ASSOCIATED PROTEASE-RELATED"/>
    <property type="match status" value="1"/>
</dbReference>
<keyword evidence="1" id="KW-1133">Transmembrane helix</keyword>
<dbReference type="STRING" id="1168035.SAMN05444280_15314"/>
<dbReference type="EMBL" id="FQZE01000053">
    <property type="protein sequence ID" value="SHK03884.1"/>
    <property type="molecule type" value="Genomic_DNA"/>
</dbReference>
<feature type="transmembrane region" description="Helical" evidence="1">
    <location>
        <begin position="232"/>
        <end position="250"/>
    </location>
</feature>
<dbReference type="AlphaFoldDB" id="A0A1M6P7G1"/>
<dbReference type="Pfam" id="PF02517">
    <property type="entry name" value="Rce1-like"/>
    <property type="match status" value="1"/>
</dbReference>